<accession>A0ABT2EDT6</accession>
<protein>
    <recommendedName>
        <fullName evidence="3">Toxin-antitoxin system HicB family antitoxin</fullName>
    </recommendedName>
</protein>
<name>A0ABT2EDT6_9GAMM</name>
<dbReference type="Gene3D" id="1.10.1220.10">
    <property type="entry name" value="Met repressor-like"/>
    <property type="match status" value="1"/>
</dbReference>
<comment type="caution">
    <text evidence="1">The sequence shown here is derived from an EMBL/GenBank/DDBJ whole genome shotgun (WGS) entry which is preliminary data.</text>
</comment>
<gene>
    <name evidence="1" type="ORF">LLY24_10035</name>
</gene>
<evidence type="ECO:0000313" key="1">
    <source>
        <dbReference type="EMBL" id="MCS2609654.1"/>
    </source>
</evidence>
<evidence type="ECO:0000313" key="2">
    <source>
        <dbReference type="Proteomes" id="UP001165542"/>
    </source>
</evidence>
<evidence type="ECO:0008006" key="3">
    <source>
        <dbReference type="Google" id="ProtNLM"/>
    </source>
</evidence>
<proteinExistence type="predicted"/>
<dbReference type="RefSeq" id="WP_259036161.1">
    <property type="nucleotide sequence ID" value="NZ_JAJISC010000004.1"/>
</dbReference>
<sequence length="59" mass="6246">MNATPVALTLSLDPDLLQRLQHGADANGTSINDFVVRLLEESVAFSPLCSQEEMTGAAS</sequence>
<reference evidence="1" key="1">
    <citation type="submission" date="2021-11" db="EMBL/GenBank/DDBJ databases">
        <title>Halomonas sp., isolated from a coastal aquaculture zone in Dongshan Bay.</title>
        <authorList>
            <person name="Lin W."/>
        </authorList>
    </citation>
    <scope>NUCLEOTIDE SEQUENCE</scope>
    <source>
        <strain evidence="1">Yzlin-01</strain>
    </source>
</reference>
<organism evidence="1 2">
    <name type="scientific">Halomonas dongshanensis</name>
    <dbReference type="NCBI Taxonomy" id="2890835"/>
    <lineage>
        <taxon>Bacteria</taxon>
        <taxon>Pseudomonadati</taxon>
        <taxon>Pseudomonadota</taxon>
        <taxon>Gammaproteobacteria</taxon>
        <taxon>Oceanospirillales</taxon>
        <taxon>Halomonadaceae</taxon>
        <taxon>Halomonas</taxon>
    </lineage>
</organism>
<keyword evidence="2" id="KW-1185">Reference proteome</keyword>
<dbReference type="InterPro" id="IPR013321">
    <property type="entry name" value="Arc_rbn_hlx_hlx"/>
</dbReference>
<dbReference type="SUPFAM" id="SSF47598">
    <property type="entry name" value="Ribbon-helix-helix"/>
    <property type="match status" value="1"/>
</dbReference>
<dbReference type="EMBL" id="JAJISC010000004">
    <property type="protein sequence ID" value="MCS2609654.1"/>
    <property type="molecule type" value="Genomic_DNA"/>
</dbReference>
<dbReference type="InterPro" id="IPR010985">
    <property type="entry name" value="Ribbon_hlx_hlx"/>
</dbReference>
<dbReference type="Proteomes" id="UP001165542">
    <property type="component" value="Unassembled WGS sequence"/>
</dbReference>